<protein>
    <submittedName>
        <fullName evidence="1">Uncharacterized protein</fullName>
    </submittedName>
</protein>
<name>A0A1H8C358_9SPHN</name>
<accession>A0A1H8C358</accession>
<gene>
    <name evidence="1" type="ORF">SAMN05192583_1440</name>
</gene>
<sequence length="82" mass="9437">MWKQPARLWRQREPAVAGKENVRPKQIASGSLEEMVRRAVERAGRVEARERHAFFIDVDARELLGWPDIARLSDSPGFPVEI</sequence>
<dbReference type="RefSeq" id="WP_093664935.1">
    <property type="nucleotide sequence ID" value="NZ_FOCF01000003.1"/>
</dbReference>
<evidence type="ECO:0000313" key="1">
    <source>
        <dbReference type="EMBL" id="SEM89601.1"/>
    </source>
</evidence>
<dbReference type="Proteomes" id="UP000199206">
    <property type="component" value="Unassembled WGS sequence"/>
</dbReference>
<keyword evidence="2" id="KW-1185">Reference proteome</keyword>
<dbReference type="AlphaFoldDB" id="A0A1H8C358"/>
<proteinExistence type="predicted"/>
<evidence type="ECO:0000313" key="2">
    <source>
        <dbReference type="Proteomes" id="UP000199206"/>
    </source>
</evidence>
<dbReference type="EMBL" id="FOCF01000003">
    <property type="protein sequence ID" value="SEM89601.1"/>
    <property type="molecule type" value="Genomic_DNA"/>
</dbReference>
<organism evidence="1 2">
    <name type="scientific">Sphingomonas gellani</name>
    <dbReference type="NCBI Taxonomy" id="1166340"/>
    <lineage>
        <taxon>Bacteria</taxon>
        <taxon>Pseudomonadati</taxon>
        <taxon>Pseudomonadota</taxon>
        <taxon>Alphaproteobacteria</taxon>
        <taxon>Sphingomonadales</taxon>
        <taxon>Sphingomonadaceae</taxon>
        <taxon>Sphingomonas</taxon>
    </lineage>
</organism>
<reference evidence="2" key="1">
    <citation type="submission" date="2016-10" db="EMBL/GenBank/DDBJ databases">
        <authorList>
            <person name="Varghese N."/>
            <person name="Submissions S."/>
        </authorList>
    </citation>
    <scope>NUCLEOTIDE SEQUENCE [LARGE SCALE GENOMIC DNA]</scope>
    <source>
        <strain evidence="2">S6-262</strain>
    </source>
</reference>